<dbReference type="Proteomes" id="UP000094570">
    <property type="component" value="Unassembled WGS sequence"/>
</dbReference>
<gene>
    <name evidence="1" type="ORF">A4H02_05940</name>
</gene>
<dbReference type="STRING" id="1008305.A4H02_05940"/>
<accession>A0A1E3G295</accession>
<proteinExistence type="predicted"/>
<evidence type="ECO:0000313" key="1">
    <source>
        <dbReference type="EMBL" id="ODN30386.1"/>
    </source>
</evidence>
<keyword evidence="2" id="KW-1185">Reference proteome</keyword>
<comment type="caution">
    <text evidence="1">The sequence shown here is derived from an EMBL/GenBank/DDBJ whole genome shotgun (WGS) entry which is preliminary data.</text>
</comment>
<sequence length="255" mass="28620">MRFFLCEIEHAKGVHFLALPTEDFLGVSATFVPVPDGERAFGFAEYEGRLYPVVTHADLEKPIFKYFAVYQNFAFGVTRILAEVESTPTPLTKTNPHESLASTGCEEILREVSHYTGIVVHEGQVYYVYNFSNVKVPNDAIVEKVLLRKVTEQYTDTGGDFIILGGKYAVCKDRVKTILLANLVTPFKTEEFDGFIDYERVIPVKNLDTGDYVVVLENVAYRTGKVYVVSGTVLEHPEKGEKILETDAGVFKIVE</sequence>
<dbReference type="OrthoDB" id="46352at2"/>
<evidence type="ECO:0000313" key="2">
    <source>
        <dbReference type="Proteomes" id="UP000094570"/>
    </source>
</evidence>
<dbReference type="EMBL" id="LWAF01000007">
    <property type="protein sequence ID" value="ODN30386.1"/>
    <property type="molecule type" value="Genomic_DNA"/>
</dbReference>
<name>A0A1E3G295_9BACT</name>
<dbReference type="RefSeq" id="WP_069293253.1">
    <property type="nucleotide sequence ID" value="NZ_CP140110.1"/>
</dbReference>
<dbReference type="AlphaFoldDB" id="A0A1E3G295"/>
<reference evidence="2" key="1">
    <citation type="submission" date="2016-04" db="EMBL/GenBank/DDBJ databases">
        <title>The genome sequence project of a novel Fervidobacterium isolate from a hot spring in Thailand.</title>
        <authorList>
            <person name="Gonzalez J.M."/>
            <person name="Cuecas A."/>
            <person name="Kanoksilapatham W."/>
        </authorList>
    </citation>
    <scope>NUCLEOTIDE SEQUENCE [LARGE SCALE GENOMIC DNA]</scope>
    <source>
        <strain evidence="2">FC2004</strain>
    </source>
</reference>
<organism evidence="1 2">
    <name type="scientific">Fervidobacterium thailandense</name>
    <dbReference type="NCBI Taxonomy" id="1008305"/>
    <lineage>
        <taxon>Bacteria</taxon>
        <taxon>Thermotogati</taxon>
        <taxon>Thermotogota</taxon>
        <taxon>Thermotogae</taxon>
        <taxon>Thermotogales</taxon>
        <taxon>Fervidobacteriaceae</taxon>
        <taxon>Fervidobacterium</taxon>
    </lineage>
</organism>
<protein>
    <submittedName>
        <fullName evidence="1">Uncharacterized protein</fullName>
    </submittedName>
</protein>